<dbReference type="PROSITE" id="PS50112">
    <property type="entry name" value="PAS"/>
    <property type="match status" value="2"/>
</dbReference>
<dbReference type="FunFam" id="3.30.200.20:FF:000133">
    <property type="entry name" value="LOV domain-containing protein"/>
    <property type="match status" value="1"/>
</dbReference>
<comment type="catalytic activity">
    <reaction evidence="16">
        <text>L-threonyl-[protein] + ATP = O-phospho-L-threonyl-[protein] + ADP + H(+)</text>
        <dbReference type="Rhea" id="RHEA:46608"/>
        <dbReference type="Rhea" id="RHEA-COMP:11060"/>
        <dbReference type="Rhea" id="RHEA-COMP:11605"/>
        <dbReference type="ChEBI" id="CHEBI:15378"/>
        <dbReference type="ChEBI" id="CHEBI:30013"/>
        <dbReference type="ChEBI" id="CHEBI:30616"/>
        <dbReference type="ChEBI" id="CHEBI:61977"/>
        <dbReference type="ChEBI" id="CHEBI:456216"/>
        <dbReference type="EC" id="2.7.11.1"/>
    </reaction>
</comment>
<keyword evidence="5" id="KW-0600">Photoreceptor protein</keyword>
<dbReference type="SUPFAM" id="SSF56112">
    <property type="entry name" value="Protein kinase-like (PK-like)"/>
    <property type="match status" value="1"/>
</dbReference>
<keyword evidence="6" id="KW-0716">Sensory transduction</keyword>
<dbReference type="GO" id="GO:0009882">
    <property type="term" value="F:blue light photoreceptor activity"/>
    <property type="evidence" value="ECO:0007669"/>
    <property type="project" value="UniProtKB-ARBA"/>
</dbReference>
<keyword evidence="7" id="KW-0285">Flavoprotein</keyword>
<organism evidence="23">
    <name type="scientific">Psilotum nudum</name>
    <name type="common">Whisk fern</name>
    <name type="synonym">Lycopodium nudum</name>
    <dbReference type="NCBI Taxonomy" id="3240"/>
    <lineage>
        <taxon>Eukaryota</taxon>
        <taxon>Viridiplantae</taxon>
        <taxon>Streptophyta</taxon>
        <taxon>Embryophyta</taxon>
        <taxon>Tracheophyta</taxon>
        <taxon>Polypodiopsida</taxon>
        <taxon>Ophioglossidae</taxon>
        <taxon>Psilotales</taxon>
        <taxon>Psilotaceae</taxon>
        <taxon>Psilotum</taxon>
    </lineage>
</organism>
<accession>A0A126X134</accession>
<keyword evidence="8" id="KW-0288">FMN</keyword>
<evidence type="ECO:0000256" key="17">
    <source>
        <dbReference type="ARBA" id="ARBA00048679"/>
    </source>
</evidence>
<keyword evidence="11 18" id="KW-0547">Nucleotide-binding</keyword>
<proteinExistence type="evidence at transcript level"/>
<dbReference type="GO" id="GO:0005524">
    <property type="term" value="F:ATP binding"/>
    <property type="evidence" value="ECO:0007669"/>
    <property type="project" value="UniProtKB-UniRule"/>
</dbReference>
<dbReference type="SUPFAM" id="SSF55785">
    <property type="entry name" value="PYP-like sensor domain (PAS domain)"/>
    <property type="match status" value="2"/>
</dbReference>
<evidence type="ECO:0000256" key="2">
    <source>
        <dbReference type="ARBA" id="ARBA00009903"/>
    </source>
</evidence>
<dbReference type="InterPro" id="IPR001610">
    <property type="entry name" value="PAC"/>
</dbReference>
<dbReference type="PANTHER" id="PTHR45637">
    <property type="entry name" value="FLIPPASE KINASE 1-RELATED"/>
    <property type="match status" value="1"/>
</dbReference>
<evidence type="ECO:0000256" key="14">
    <source>
        <dbReference type="ARBA" id="ARBA00022991"/>
    </source>
</evidence>
<dbReference type="EC" id="2.7.11.1" evidence="3"/>
<feature type="region of interest" description="Disordered" evidence="19">
    <location>
        <begin position="137"/>
        <end position="163"/>
    </location>
</feature>
<dbReference type="NCBIfam" id="TIGR00229">
    <property type="entry name" value="sensory_box"/>
    <property type="match status" value="2"/>
</dbReference>
<evidence type="ECO:0000313" key="23">
    <source>
        <dbReference type="EMBL" id="AML78425.1"/>
    </source>
</evidence>
<evidence type="ECO:0000256" key="8">
    <source>
        <dbReference type="ARBA" id="ARBA00022643"/>
    </source>
</evidence>
<protein>
    <recommendedName>
        <fullName evidence="3">non-specific serine/threonine protein kinase</fullName>
        <ecNumber evidence="3">2.7.11.1</ecNumber>
    </recommendedName>
</protein>
<sequence>MTGYTSREVIGRNCRFLQGDGTDPNDVATIREALAEGKQYCGRILNYKKDGTPFWNLLTIAPVKDEDGNVLKFIGMQVEVSRHTEGQKVTALRPNGLPESLIRYDARQKDRASVEVTELIQAVKHPHSVNRVISRQSDDVVKGSHCENPGSTDLTQHSEQTISRNGKSHLVCVSEASSLNEGAPKSHRSSGLQPFMRFRKGHTSQHEPAGFIEPEILMTRGDVRPDSLNGLDDKERLKEIRRGIDLATTLERIEKNFVITDPRLPDNPIIFASDSFLELTEYTREEVLGQNCRFLQGAETDPETVNIIREAIRDQREITVQLLNYTKSGNRFWNLFHLQPMRDQKGELQYFIGVQLDGSEYVEPVHKRLSEATEKESSKIVRQTAANVDEAVRDLPDANLTPDDLWMSHSRAVLPKPHKRNNESWKAIQKICRKGENIGLNHFQPIRPLGVGDTGSVHLVKLRGTGKLFAMKAMDKSIMLNRNKVHRSCIEREILAMMDHPFLPTLYASFQTKTHVCLIMDYCAGGELFFLLDKQPFKMFREDAARFYVAEVVIALEYLHLQGVIYRDLKPENVLVQEDGHILLTDFDLSLLTSCIPKLIIPIRERGKCRRKIQQQPLFIAEPVTASNSFVGTEEYIAPEIITGSGHSSAVDWWSVGILLYELLYGHTPFRGKNRQRTFANILHKDLTFPSSIPVSLAARQLINRLLHRDPANRIGSHRGANEIKVHPFFHNIDWDLIHWMAPPQLEAPLSLIGKNPENDAVQNLEWEEFEARRPFALDDF</sequence>
<evidence type="ECO:0000256" key="11">
    <source>
        <dbReference type="ARBA" id="ARBA00022741"/>
    </source>
</evidence>
<dbReference type="AlphaFoldDB" id="A0A126X134"/>
<evidence type="ECO:0000256" key="18">
    <source>
        <dbReference type="PROSITE-ProRule" id="PRU10141"/>
    </source>
</evidence>
<dbReference type="CDD" id="cd00130">
    <property type="entry name" value="PAS"/>
    <property type="match status" value="2"/>
</dbReference>
<comment type="catalytic activity">
    <reaction evidence="17">
        <text>L-seryl-[protein] + ATP = O-phospho-L-seryl-[protein] + ADP + H(+)</text>
        <dbReference type="Rhea" id="RHEA:17989"/>
        <dbReference type="Rhea" id="RHEA-COMP:9863"/>
        <dbReference type="Rhea" id="RHEA-COMP:11604"/>
        <dbReference type="ChEBI" id="CHEBI:15378"/>
        <dbReference type="ChEBI" id="CHEBI:29999"/>
        <dbReference type="ChEBI" id="CHEBI:30616"/>
        <dbReference type="ChEBI" id="CHEBI:83421"/>
        <dbReference type="ChEBI" id="CHEBI:456216"/>
        <dbReference type="EC" id="2.7.11.1"/>
    </reaction>
</comment>
<comment type="cofactor">
    <cofactor evidence="1">
        <name>FMN</name>
        <dbReference type="ChEBI" id="CHEBI:58210"/>
    </cofactor>
</comment>
<name>A0A126X134_PSINU</name>
<keyword evidence="10" id="KW-0677">Repeat</keyword>
<evidence type="ECO:0000256" key="13">
    <source>
        <dbReference type="ARBA" id="ARBA00022840"/>
    </source>
</evidence>
<keyword evidence="14" id="KW-0157">Chromophore</keyword>
<feature type="binding site" evidence="18">
    <location>
        <position position="472"/>
    </location>
    <ligand>
        <name>ATP</name>
        <dbReference type="ChEBI" id="CHEBI:30616"/>
    </ligand>
</feature>
<evidence type="ECO:0000256" key="7">
    <source>
        <dbReference type="ARBA" id="ARBA00022630"/>
    </source>
</evidence>
<dbReference type="GO" id="GO:0004674">
    <property type="term" value="F:protein serine/threonine kinase activity"/>
    <property type="evidence" value="ECO:0007669"/>
    <property type="project" value="UniProtKB-KW"/>
</dbReference>
<evidence type="ECO:0000256" key="3">
    <source>
        <dbReference type="ARBA" id="ARBA00012513"/>
    </source>
</evidence>
<evidence type="ECO:0000256" key="9">
    <source>
        <dbReference type="ARBA" id="ARBA00022679"/>
    </source>
</evidence>
<keyword evidence="15" id="KW-0675">Receptor</keyword>
<dbReference type="InterPro" id="IPR017441">
    <property type="entry name" value="Protein_kinase_ATP_BS"/>
</dbReference>
<dbReference type="PROSITE" id="PS50113">
    <property type="entry name" value="PAC"/>
    <property type="match status" value="2"/>
</dbReference>
<evidence type="ECO:0000259" key="20">
    <source>
        <dbReference type="PROSITE" id="PS50011"/>
    </source>
</evidence>
<evidence type="ECO:0000256" key="12">
    <source>
        <dbReference type="ARBA" id="ARBA00022777"/>
    </source>
</evidence>
<evidence type="ECO:0000256" key="5">
    <source>
        <dbReference type="ARBA" id="ARBA00022543"/>
    </source>
</evidence>
<dbReference type="Gene3D" id="1.10.510.10">
    <property type="entry name" value="Transferase(Phosphotransferase) domain 1"/>
    <property type="match status" value="1"/>
</dbReference>
<dbReference type="InterPro" id="IPR000014">
    <property type="entry name" value="PAS"/>
</dbReference>
<dbReference type="FunFam" id="3.30.450.20:FF:000002">
    <property type="entry name" value="LOV domain-containing protein"/>
    <property type="match status" value="1"/>
</dbReference>
<dbReference type="Pfam" id="PF00069">
    <property type="entry name" value="Pkinase"/>
    <property type="match status" value="1"/>
</dbReference>
<reference evidence="23" key="1">
    <citation type="journal article" date="2016" name="Proc. Natl. Acad. Sci. U.S.A.">
        <title>Functional and topological diversity of LOV domain photoreceptors.</title>
        <authorList>
            <person name="Glantz S.T."/>
            <person name="Carpenter E.J."/>
            <person name="Melkonian M."/>
            <person name="Gardner K.H."/>
            <person name="Boyden E.S."/>
            <person name="Wong G.K."/>
            <person name="Chow B.Y."/>
        </authorList>
    </citation>
    <scope>NUCLEOTIDE SEQUENCE</scope>
    <source>
        <strain evidence="23">QVMR_2016156</strain>
    </source>
</reference>
<evidence type="ECO:0000256" key="16">
    <source>
        <dbReference type="ARBA" id="ARBA00047899"/>
    </source>
</evidence>
<evidence type="ECO:0000256" key="6">
    <source>
        <dbReference type="ARBA" id="ARBA00022606"/>
    </source>
</evidence>
<dbReference type="InterPro" id="IPR000700">
    <property type="entry name" value="PAS-assoc_C"/>
</dbReference>
<dbReference type="EMBL" id="KU700692">
    <property type="protein sequence ID" value="AML78425.1"/>
    <property type="molecule type" value="mRNA"/>
</dbReference>
<dbReference type="FunFam" id="1.10.510.10:FF:000265">
    <property type="entry name" value="Putative LOV domain-containing protein"/>
    <property type="match status" value="1"/>
</dbReference>
<evidence type="ECO:0000256" key="10">
    <source>
        <dbReference type="ARBA" id="ARBA00022737"/>
    </source>
</evidence>
<evidence type="ECO:0000259" key="22">
    <source>
        <dbReference type="PROSITE" id="PS50113"/>
    </source>
</evidence>
<feature type="domain" description="PAC" evidence="22">
    <location>
        <begin position="38"/>
        <end position="92"/>
    </location>
</feature>
<dbReference type="InterPro" id="IPR035965">
    <property type="entry name" value="PAS-like_dom_sf"/>
</dbReference>
<keyword evidence="13 18" id="KW-0067">ATP-binding</keyword>
<keyword evidence="12" id="KW-0418">Kinase</keyword>
<evidence type="ECO:0000256" key="19">
    <source>
        <dbReference type="SAM" id="MobiDB-lite"/>
    </source>
</evidence>
<dbReference type="PROSITE" id="PS50011">
    <property type="entry name" value="PROTEIN_KINASE_DOM"/>
    <property type="match status" value="1"/>
</dbReference>
<dbReference type="Gene3D" id="3.30.200.20">
    <property type="entry name" value="Phosphorylase Kinase, domain 1"/>
    <property type="match status" value="1"/>
</dbReference>
<feature type="domain" description="PAS" evidence="21">
    <location>
        <begin position="1"/>
        <end position="34"/>
    </location>
</feature>
<dbReference type="InterPro" id="IPR008271">
    <property type="entry name" value="Ser/Thr_kinase_AS"/>
</dbReference>
<dbReference type="InterPro" id="IPR000719">
    <property type="entry name" value="Prot_kinase_dom"/>
</dbReference>
<dbReference type="InterPro" id="IPR011009">
    <property type="entry name" value="Kinase-like_dom_sf"/>
</dbReference>
<feature type="domain" description="PAC" evidence="22">
    <location>
        <begin position="316"/>
        <end position="370"/>
    </location>
</feature>
<dbReference type="PROSITE" id="PS00108">
    <property type="entry name" value="PROTEIN_KINASE_ST"/>
    <property type="match status" value="1"/>
</dbReference>
<dbReference type="Gene3D" id="3.30.450.20">
    <property type="entry name" value="PAS domain"/>
    <property type="match status" value="2"/>
</dbReference>
<keyword evidence="4" id="KW-0723">Serine/threonine-protein kinase</keyword>
<comment type="similarity">
    <text evidence="2">Belongs to the protein kinase superfamily. AGC Ser/Thr protein kinase family.</text>
</comment>
<dbReference type="SMART" id="SM00220">
    <property type="entry name" value="S_TKc"/>
    <property type="match status" value="1"/>
</dbReference>
<dbReference type="CDD" id="cd05574">
    <property type="entry name" value="STKc_phototropin_like"/>
    <property type="match status" value="1"/>
</dbReference>
<feature type="compositionally biased region" description="Polar residues" evidence="19">
    <location>
        <begin position="149"/>
        <end position="163"/>
    </location>
</feature>
<evidence type="ECO:0000256" key="4">
    <source>
        <dbReference type="ARBA" id="ARBA00022527"/>
    </source>
</evidence>
<evidence type="ECO:0000256" key="15">
    <source>
        <dbReference type="ARBA" id="ARBA00023170"/>
    </source>
</evidence>
<evidence type="ECO:0000259" key="21">
    <source>
        <dbReference type="PROSITE" id="PS50112"/>
    </source>
</evidence>
<evidence type="ECO:0000256" key="1">
    <source>
        <dbReference type="ARBA" id="ARBA00001917"/>
    </source>
</evidence>
<feature type="domain" description="PAS" evidence="21">
    <location>
        <begin position="242"/>
        <end position="315"/>
    </location>
</feature>
<keyword evidence="9" id="KW-0808">Transferase</keyword>
<dbReference type="Pfam" id="PF13426">
    <property type="entry name" value="PAS_9"/>
    <property type="match status" value="2"/>
</dbReference>
<dbReference type="PROSITE" id="PS00107">
    <property type="entry name" value="PROTEIN_KINASE_ATP"/>
    <property type="match status" value="1"/>
</dbReference>
<dbReference type="SMART" id="SM00086">
    <property type="entry name" value="PAC"/>
    <property type="match status" value="2"/>
</dbReference>
<feature type="domain" description="Protein kinase" evidence="20">
    <location>
        <begin position="443"/>
        <end position="730"/>
    </location>
</feature>
<dbReference type="FunFam" id="3.30.450.20:FF:000036">
    <property type="entry name" value="Putative LOV domain-containing protein"/>
    <property type="match status" value="1"/>
</dbReference>